<dbReference type="EMBL" id="QSSA01000003">
    <property type="protein sequence ID" value="RGL63928.1"/>
    <property type="molecule type" value="Genomic_DNA"/>
</dbReference>
<reference evidence="11 12" key="1">
    <citation type="submission" date="2018-08" db="EMBL/GenBank/DDBJ databases">
        <title>A genome reference for cultivated species of the human gut microbiota.</title>
        <authorList>
            <person name="Zou Y."/>
            <person name="Xue W."/>
            <person name="Luo G."/>
        </authorList>
    </citation>
    <scope>NUCLEOTIDE SEQUENCE [LARGE SCALE GENOMIC DNA]</scope>
    <source>
        <strain evidence="11 12">TF06-40</strain>
    </source>
</reference>
<evidence type="ECO:0000256" key="3">
    <source>
        <dbReference type="ARBA" id="ARBA00023001"/>
    </source>
</evidence>
<evidence type="ECO:0000313" key="11">
    <source>
        <dbReference type="EMBL" id="RGL63928.1"/>
    </source>
</evidence>
<gene>
    <name evidence="11" type="ORF">DXC61_02195</name>
</gene>
<dbReference type="Proteomes" id="UP000261187">
    <property type="component" value="Unassembled WGS sequence"/>
</dbReference>
<evidence type="ECO:0000259" key="10">
    <source>
        <dbReference type="Pfam" id="PF13004"/>
    </source>
</evidence>
<evidence type="ECO:0000256" key="2">
    <source>
        <dbReference type="ARBA" id="ARBA00022801"/>
    </source>
</evidence>
<dbReference type="CDD" id="cd14948">
    <property type="entry name" value="BACON"/>
    <property type="match status" value="1"/>
</dbReference>
<dbReference type="PANTHER" id="PTHR31297">
    <property type="entry name" value="GLUCAN ENDO-1,6-BETA-GLUCOSIDASE B"/>
    <property type="match status" value="1"/>
</dbReference>
<dbReference type="RefSeq" id="WP_117692134.1">
    <property type="nucleotide sequence ID" value="NZ_QSSA01000003.1"/>
</dbReference>
<evidence type="ECO:0000256" key="8">
    <source>
        <dbReference type="SAM" id="SignalP"/>
    </source>
</evidence>
<name>A0AA92T0D2_9BACT</name>
<dbReference type="InterPro" id="IPR013783">
    <property type="entry name" value="Ig-like_fold"/>
</dbReference>
<sequence>MKKVKLIFATMLALCFCFVMAACSDDDNDVTEIFHVEGTEFALSNEAATETFSVTASSKPLVVVRDKDDAGKKVDVSWLTLTEGSAEGNVYNYSFAVTTNKSESPRSLLIKVTQGTNMKEISITQAGEPLVVPEGEMAHNAKELASMMYAGINLGNLMEAPGGEGSWRNGKVSEEYIKSLKNAGFNTVRIPCAWAAHFTHRSTDPAYTIDTNWLHRVKKVISWCVQNDMYVILNCHYDKDGDTEKDGGWLEDHIFDDLLEPSIIARQKAIWTQVASYMKDFDEHLLFAACNEPGMNETSGKSDMWKDKYAVERVVRYEQTMIDAVRATGGNNASRTIIVQGLGADISNTCNYMDNPDETEVATFPTDKVPDRLMVEVHFYEPYLFCLLDKDGNDAWSKMYYYWGKDNKLAGSNRNTPDNYAEAWVDAQMAKIKAKFVDKGIPVIIGEYAAIFRTLGEGEDQELHDKSVAYFDEYVTKVAKDNGCVPFYWETGDVIDCTNGVVKKQYIFDAIMKGASQGKYPW</sequence>
<keyword evidence="2 7" id="KW-0378">Hydrolase</keyword>
<dbReference type="Gene3D" id="3.20.20.80">
    <property type="entry name" value="Glycosidases"/>
    <property type="match status" value="1"/>
</dbReference>
<comment type="caution">
    <text evidence="11">The sequence shown here is derived from an EMBL/GenBank/DDBJ whole genome shotgun (WGS) entry which is preliminary data.</text>
</comment>
<dbReference type="InterPro" id="IPR050386">
    <property type="entry name" value="Glycosyl_hydrolase_5"/>
</dbReference>
<dbReference type="AlphaFoldDB" id="A0AA92T0D2"/>
<dbReference type="InterPro" id="IPR001547">
    <property type="entry name" value="Glyco_hydro_5"/>
</dbReference>
<evidence type="ECO:0000256" key="5">
    <source>
        <dbReference type="ARBA" id="ARBA00023295"/>
    </source>
</evidence>
<dbReference type="PANTHER" id="PTHR31297:SF41">
    <property type="entry name" value="ENDOGLUCANASE, PUTATIVE (AFU_ORTHOLOGUE AFUA_5G01830)-RELATED"/>
    <property type="match status" value="1"/>
</dbReference>
<feature type="chain" id="PRO_5041742173" evidence="8">
    <location>
        <begin position="22"/>
        <end position="522"/>
    </location>
</feature>
<protein>
    <submittedName>
        <fullName evidence="11">Glycosyl hydrolase family 5</fullName>
    </submittedName>
</protein>
<dbReference type="SUPFAM" id="SSF51445">
    <property type="entry name" value="(Trans)glycosidases"/>
    <property type="match status" value="1"/>
</dbReference>
<dbReference type="GO" id="GO:0008422">
    <property type="term" value="F:beta-glucosidase activity"/>
    <property type="evidence" value="ECO:0007669"/>
    <property type="project" value="TreeGrafter"/>
</dbReference>
<comment type="similarity">
    <text evidence="1 7">Belongs to the glycosyl hydrolase 5 (cellulase A) family.</text>
</comment>
<feature type="domain" description="Glycoside hydrolase family 5" evidence="9">
    <location>
        <begin position="159"/>
        <end position="492"/>
    </location>
</feature>
<dbReference type="Pfam" id="PF13004">
    <property type="entry name" value="BACON"/>
    <property type="match status" value="1"/>
</dbReference>
<keyword evidence="4" id="KW-0119">Carbohydrate metabolism</keyword>
<keyword evidence="3" id="KW-0136">Cellulose degradation</keyword>
<evidence type="ECO:0000256" key="6">
    <source>
        <dbReference type="ARBA" id="ARBA00023326"/>
    </source>
</evidence>
<evidence type="ECO:0000256" key="7">
    <source>
        <dbReference type="RuleBase" id="RU361153"/>
    </source>
</evidence>
<dbReference type="Pfam" id="PF00150">
    <property type="entry name" value="Cellulase"/>
    <property type="match status" value="1"/>
</dbReference>
<dbReference type="InterPro" id="IPR024361">
    <property type="entry name" value="BACON"/>
</dbReference>
<dbReference type="GO" id="GO:0009986">
    <property type="term" value="C:cell surface"/>
    <property type="evidence" value="ECO:0007669"/>
    <property type="project" value="TreeGrafter"/>
</dbReference>
<keyword evidence="6" id="KW-0624">Polysaccharide degradation</keyword>
<evidence type="ECO:0000259" key="9">
    <source>
        <dbReference type="Pfam" id="PF00150"/>
    </source>
</evidence>
<proteinExistence type="inferred from homology"/>
<evidence type="ECO:0000256" key="1">
    <source>
        <dbReference type="ARBA" id="ARBA00005641"/>
    </source>
</evidence>
<dbReference type="Gene3D" id="2.60.40.10">
    <property type="entry name" value="Immunoglobulins"/>
    <property type="match status" value="1"/>
</dbReference>
<evidence type="ECO:0000256" key="4">
    <source>
        <dbReference type="ARBA" id="ARBA00023277"/>
    </source>
</evidence>
<dbReference type="GO" id="GO:0030245">
    <property type="term" value="P:cellulose catabolic process"/>
    <property type="evidence" value="ECO:0007669"/>
    <property type="project" value="UniProtKB-KW"/>
</dbReference>
<evidence type="ECO:0000313" key="12">
    <source>
        <dbReference type="Proteomes" id="UP000261187"/>
    </source>
</evidence>
<dbReference type="InterPro" id="IPR017853">
    <property type="entry name" value="GH"/>
</dbReference>
<keyword evidence="8" id="KW-0732">Signal</keyword>
<feature type="domain" description="BACON" evidence="10">
    <location>
        <begin position="73"/>
        <end position="126"/>
    </location>
</feature>
<feature type="signal peptide" evidence="8">
    <location>
        <begin position="1"/>
        <end position="21"/>
    </location>
</feature>
<keyword evidence="5 7" id="KW-0326">Glycosidase</keyword>
<dbReference type="GO" id="GO:0005576">
    <property type="term" value="C:extracellular region"/>
    <property type="evidence" value="ECO:0007669"/>
    <property type="project" value="TreeGrafter"/>
</dbReference>
<dbReference type="PROSITE" id="PS51257">
    <property type="entry name" value="PROKAR_LIPOPROTEIN"/>
    <property type="match status" value="1"/>
</dbReference>
<organism evidence="11 12">
    <name type="scientific">Segatella copri</name>
    <dbReference type="NCBI Taxonomy" id="165179"/>
    <lineage>
        <taxon>Bacteria</taxon>
        <taxon>Pseudomonadati</taxon>
        <taxon>Bacteroidota</taxon>
        <taxon>Bacteroidia</taxon>
        <taxon>Bacteroidales</taxon>
        <taxon>Prevotellaceae</taxon>
        <taxon>Segatella</taxon>
    </lineage>
</organism>
<accession>A0AA92T0D2</accession>